<evidence type="ECO:0000259" key="6">
    <source>
        <dbReference type="PROSITE" id="PS50016"/>
    </source>
</evidence>
<feature type="compositionally biased region" description="Basic residues" evidence="5">
    <location>
        <begin position="175"/>
        <end position="196"/>
    </location>
</feature>
<dbReference type="InterPro" id="IPR013083">
    <property type="entry name" value="Znf_RING/FYVE/PHD"/>
</dbReference>
<evidence type="ECO:0000256" key="2">
    <source>
        <dbReference type="ARBA" id="ARBA00022771"/>
    </source>
</evidence>
<dbReference type="SUPFAM" id="SSF57903">
    <property type="entry name" value="FYVE/PHD zinc finger"/>
    <property type="match status" value="1"/>
</dbReference>
<feature type="domain" description="PHD-type" evidence="6">
    <location>
        <begin position="93"/>
        <end position="141"/>
    </location>
</feature>
<feature type="domain" description="RING-type" evidence="7">
    <location>
        <begin position="10"/>
        <end position="56"/>
    </location>
</feature>
<proteinExistence type="predicted"/>
<evidence type="ECO:0000256" key="1">
    <source>
        <dbReference type="ARBA" id="ARBA00022723"/>
    </source>
</evidence>
<dbReference type="EMBL" id="MCOG01000001">
    <property type="protein sequence ID" value="ORY87374.1"/>
    <property type="molecule type" value="Genomic_DNA"/>
</dbReference>
<dbReference type="PANTHER" id="PTHR12618">
    <property type="entry name" value="PHD AND RING FINGER DOMAIN-CONTAINING PROTEIN 1"/>
    <property type="match status" value="1"/>
</dbReference>
<dbReference type="Gene3D" id="3.30.40.10">
    <property type="entry name" value="Zinc/RING finger domain, C3HC4 (zinc finger)"/>
    <property type="match status" value="2"/>
</dbReference>
<dbReference type="PROSITE" id="PS50016">
    <property type="entry name" value="ZF_PHD_2"/>
    <property type="match status" value="1"/>
</dbReference>
<keyword evidence="1" id="KW-0479">Metal-binding</keyword>
<reference evidence="8 9" key="1">
    <citation type="submission" date="2016-08" db="EMBL/GenBank/DDBJ databases">
        <title>A Parts List for Fungal Cellulosomes Revealed by Comparative Genomics.</title>
        <authorList>
            <consortium name="DOE Joint Genome Institute"/>
            <person name="Haitjema C.H."/>
            <person name="Gilmore S.P."/>
            <person name="Henske J.K."/>
            <person name="Solomon K.V."/>
            <person name="De Groot R."/>
            <person name="Kuo A."/>
            <person name="Mondo S.J."/>
            <person name="Salamov A.A."/>
            <person name="Labutti K."/>
            <person name="Zhao Z."/>
            <person name="Chiniquy J."/>
            <person name="Barry K."/>
            <person name="Brewer H.M."/>
            <person name="Purvine S.O."/>
            <person name="Wright A.T."/>
            <person name="Boxma B."/>
            <person name="Van Alen T."/>
            <person name="Hackstein J.H."/>
            <person name="Baker S.E."/>
            <person name="Grigoriev I.V."/>
            <person name="O'Malley M.A."/>
        </authorList>
    </citation>
    <scope>NUCLEOTIDE SEQUENCE [LARGE SCALE GENOMIC DNA]</scope>
    <source>
        <strain evidence="8 9">G1</strain>
    </source>
</reference>
<dbReference type="PROSITE" id="PS01359">
    <property type="entry name" value="ZF_PHD_1"/>
    <property type="match status" value="1"/>
</dbReference>
<dbReference type="InterPro" id="IPR019787">
    <property type="entry name" value="Znf_PHD-finger"/>
</dbReference>
<keyword evidence="3" id="KW-0862">Zinc</keyword>
<feature type="region of interest" description="Disordered" evidence="5">
    <location>
        <begin position="378"/>
        <end position="423"/>
    </location>
</feature>
<dbReference type="GO" id="GO:0008270">
    <property type="term" value="F:zinc ion binding"/>
    <property type="evidence" value="ECO:0007669"/>
    <property type="project" value="UniProtKB-KW"/>
</dbReference>
<evidence type="ECO:0008006" key="10">
    <source>
        <dbReference type="Google" id="ProtNLM"/>
    </source>
</evidence>
<dbReference type="InterPro" id="IPR019786">
    <property type="entry name" value="Zinc_finger_PHD-type_CS"/>
</dbReference>
<dbReference type="PROSITE" id="PS50089">
    <property type="entry name" value="ZF_RING_2"/>
    <property type="match status" value="1"/>
</dbReference>
<dbReference type="AlphaFoldDB" id="A0A1Y2FVN7"/>
<keyword evidence="2 4" id="KW-0863">Zinc-finger</keyword>
<name>A0A1Y2FVN7_9FUNG</name>
<dbReference type="OrthoDB" id="8062037at2759"/>
<dbReference type="InterPro" id="IPR001841">
    <property type="entry name" value="Znf_RING"/>
</dbReference>
<dbReference type="InterPro" id="IPR001965">
    <property type="entry name" value="Znf_PHD"/>
</dbReference>
<evidence type="ECO:0000256" key="4">
    <source>
        <dbReference type="PROSITE-ProRule" id="PRU00175"/>
    </source>
</evidence>
<organism evidence="8 9">
    <name type="scientific">Neocallimastix californiae</name>
    <dbReference type="NCBI Taxonomy" id="1754190"/>
    <lineage>
        <taxon>Eukaryota</taxon>
        <taxon>Fungi</taxon>
        <taxon>Fungi incertae sedis</taxon>
        <taxon>Chytridiomycota</taxon>
        <taxon>Chytridiomycota incertae sedis</taxon>
        <taxon>Neocallimastigomycetes</taxon>
        <taxon>Neocallimastigales</taxon>
        <taxon>Neocallimastigaceae</taxon>
        <taxon>Neocallimastix</taxon>
    </lineage>
</organism>
<accession>A0A1Y2FVN7</accession>
<feature type="region of interest" description="Disordered" evidence="5">
    <location>
        <begin position="169"/>
        <end position="208"/>
    </location>
</feature>
<dbReference type="SMART" id="SM00249">
    <property type="entry name" value="PHD"/>
    <property type="match status" value="1"/>
</dbReference>
<evidence type="ECO:0000313" key="8">
    <source>
        <dbReference type="EMBL" id="ORY87374.1"/>
    </source>
</evidence>
<sequence>MDEEDNIEPCSICLLDLIPENKDEAENLGILSCNHKFHEQCIKLWSKKAHTCPLDRGEFTEIKIYNYNEEYLSTYVIDKKDKKKKQEIEIEDLSFCIICGNSEHEEIMLLCDMCDAPYHTTCVGLDSVPAGNWYCPNCVHENPALSSSILRNNEPENFELIYETTSVSEASTSNTRRKRARSNGGTKRNRGKKSRSRTVANSNNKRIKAPRSLISKLRKEILQRRQYSISIDNRLTKEAVLIDIPNNTYDNYFDAYRASTSDNVSTRKLSSLREKLNYEAKRKYAKMLDTQSVDNILEKTSQPKNNSEYDLIWKQANLARKIKPNSNNMVSNHSLKINENKSSSSLKHHYTTLNSRKNESQYLSLNPNINKLSSSNIQRYNSTSNDNNEYSSTNGLNDEIQKREDKDKDIKKDMNSSSNDQNKYSSSEIYKFIKPYITQRVKNRHITKEQYKKLTKDTTYYVLKRLGDSYKGEHKLNYDELKEDFLVDHSFSNKIIINFINYNIIKFREINKNQKASSSNNKTDHPKPI</sequence>
<evidence type="ECO:0000259" key="7">
    <source>
        <dbReference type="PROSITE" id="PS50089"/>
    </source>
</evidence>
<evidence type="ECO:0000256" key="3">
    <source>
        <dbReference type="ARBA" id="ARBA00022833"/>
    </source>
</evidence>
<feature type="compositionally biased region" description="Polar residues" evidence="5">
    <location>
        <begin position="378"/>
        <end position="396"/>
    </location>
</feature>
<dbReference type="Pfam" id="PF00628">
    <property type="entry name" value="PHD"/>
    <property type="match status" value="1"/>
</dbReference>
<dbReference type="InterPro" id="IPR011011">
    <property type="entry name" value="Znf_FYVE_PHD"/>
</dbReference>
<dbReference type="STRING" id="1754190.A0A1Y2FVN7"/>
<evidence type="ECO:0000313" key="9">
    <source>
        <dbReference type="Proteomes" id="UP000193920"/>
    </source>
</evidence>
<dbReference type="CDD" id="cd15529">
    <property type="entry name" value="PHD2_PHF10"/>
    <property type="match status" value="1"/>
</dbReference>
<protein>
    <recommendedName>
        <fullName evidence="10">PHD-type domain-containing protein</fullName>
    </recommendedName>
</protein>
<dbReference type="Pfam" id="PF13639">
    <property type="entry name" value="zf-RING_2"/>
    <property type="match status" value="1"/>
</dbReference>
<evidence type="ECO:0000256" key="5">
    <source>
        <dbReference type="SAM" id="MobiDB-lite"/>
    </source>
</evidence>
<dbReference type="SMART" id="SM00184">
    <property type="entry name" value="RING"/>
    <property type="match status" value="2"/>
</dbReference>
<feature type="compositionally biased region" description="Basic and acidic residues" evidence="5">
    <location>
        <begin position="399"/>
        <end position="414"/>
    </location>
</feature>
<dbReference type="Proteomes" id="UP000193920">
    <property type="component" value="Unassembled WGS sequence"/>
</dbReference>
<keyword evidence="9" id="KW-1185">Reference proteome</keyword>
<comment type="caution">
    <text evidence="8">The sequence shown here is derived from an EMBL/GenBank/DDBJ whole genome shotgun (WGS) entry which is preliminary data.</text>
</comment>
<dbReference type="SUPFAM" id="SSF57850">
    <property type="entry name" value="RING/U-box"/>
    <property type="match status" value="1"/>
</dbReference>
<gene>
    <name evidence="8" type="ORF">LY90DRAFT_663083</name>
</gene>
<dbReference type="PANTHER" id="PTHR12618:SF20">
    <property type="entry name" value="PHD AND RING FINGER DOMAIN-CONTAINING PROTEIN 1"/>
    <property type="match status" value="1"/>
</dbReference>
<dbReference type="InterPro" id="IPR047157">
    <property type="entry name" value="PHRF1/Atg35"/>
</dbReference>